<evidence type="ECO:0000256" key="7">
    <source>
        <dbReference type="ARBA" id="ARBA00023136"/>
    </source>
</evidence>
<feature type="transmembrane region" description="Helical" evidence="10">
    <location>
        <begin position="254"/>
        <end position="272"/>
    </location>
</feature>
<feature type="transmembrane region" description="Helical" evidence="10">
    <location>
        <begin position="348"/>
        <end position="365"/>
    </location>
</feature>
<feature type="transmembrane region" description="Helical" evidence="10">
    <location>
        <begin position="278"/>
        <end position="296"/>
    </location>
</feature>
<keyword evidence="5 10" id="KW-0812">Transmembrane</keyword>
<feature type="transmembrane region" description="Helical" evidence="10">
    <location>
        <begin position="93"/>
        <end position="111"/>
    </location>
</feature>
<feature type="domain" description="Na+/H+ antiporter NhaC-like C-terminal" evidence="11">
    <location>
        <begin position="181"/>
        <end position="487"/>
    </location>
</feature>
<reference evidence="12" key="1">
    <citation type="submission" date="2018-06" db="EMBL/GenBank/DDBJ databases">
        <authorList>
            <person name="Zhirakovskaya E."/>
        </authorList>
    </citation>
    <scope>NUCLEOTIDE SEQUENCE</scope>
</reference>
<keyword evidence="4" id="KW-1003">Cell membrane</keyword>
<dbReference type="PANTHER" id="PTHR33451">
    <property type="entry name" value="MALATE-2H(+)/NA(+)-LACTATE ANTIPORTER"/>
    <property type="match status" value="1"/>
</dbReference>
<gene>
    <name evidence="12" type="ORF">MNBD_ALPHA01-753</name>
</gene>
<keyword evidence="2" id="KW-0813">Transport</keyword>
<dbReference type="GO" id="GO:0015297">
    <property type="term" value="F:antiporter activity"/>
    <property type="evidence" value="ECO:0007669"/>
    <property type="project" value="UniProtKB-KW"/>
</dbReference>
<dbReference type="AlphaFoldDB" id="A0A3B0TD58"/>
<feature type="transmembrane region" description="Helical" evidence="10">
    <location>
        <begin position="213"/>
        <end position="233"/>
    </location>
</feature>
<dbReference type="InterPro" id="IPR052180">
    <property type="entry name" value="NhaC_Na-H+_Antiporter"/>
</dbReference>
<sequence>MPEDQKPEDQKPEDQKPDSQKHNISLLESLIPVGVLVIFLILSVSIYGDDTQSGSSQMSLLVSAGVALLIGWKNGYKWPEIERAISHGISNTTNALLILLMVGALIGTWILSGTVPAMIYYGLQIISPDYFYVTACLLCALTAVCIGSSWSTAGTVGIGLIGISAGLGLSPAITAGAIISGAYFGDKMSPLSDTTNLAPAVAGSELFSHIRHMVWTTFPAITIALILYLLLGLSADAELSENNIQQQMDILNQNFHIGVYLLIPMAVVFYMAYKRLPAFPTIMVGALVGGLFAVIFQQDVIVKFVGGDQAGFINMFDGVWRALYGGYTADTGNAALDKLLSRGGMSSMLYAVWLIICALTFGSILEKLGMLKRIISGALSVAQSTGSLILTTALTCIGVNMLTADQYISIVLPGRMFRLEYKRRGLAPKNLSRVLEDGGTVTSVLVPWNTCAVYMFATLGVSPYVFIPFCFFNILSPMITVLYGFINFKIERIEKPEAALAE</sequence>
<evidence type="ECO:0000313" key="12">
    <source>
        <dbReference type="EMBL" id="VAW06774.1"/>
    </source>
</evidence>
<evidence type="ECO:0000256" key="6">
    <source>
        <dbReference type="ARBA" id="ARBA00022989"/>
    </source>
</evidence>
<evidence type="ECO:0000259" key="11">
    <source>
        <dbReference type="Pfam" id="PF03553"/>
    </source>
</evidence>
<feature type="transmembrane region" description="Helical" evidence="10">
    <location>
        <begin position="26"/>
        <end position="48"/>
    </location>
</feature>
<keyword evidence="3" id="KW-0050">Antiport</keyword>
<comment type="similarity">
    <text evidence="8">Belongs to the NhaC Na(+)/H(+) (TC 2.A.35) antiporter family.</text>
</comment>
<dbReference type="InterPro" id="IPR018461">
    <property type="entry name" value="Na/H_Antiport_NhaC-like_C"/>
</dbReference>
<dbReference type="EMBL" id="UOEJ01000251">
    <property type="protein sequence ID" value="VAW06774.1"/>
    <property type="molecule type" value="Genomic_DNA"/>
</dbReference>
<feature type="transmembrane region" description="Helical" evidence="10">
    <location>
        <begin position="385"/>
        <end position="413"/>
    </location>
</feature>
<feature type="transmembrane region" description="Helical" evidence="10">
    <location>
        <begin position="131"/>
        <end position="150"/>
    </location>
</feature>
<dbReference type="GO" id="GO:0005886">
    <property type="term" value="C:plasma membrane"/>
    <property type="evidence" value="ECO:0007669"/>
    <property type="project" value="UniProtKB-SubCell"/>
</dbReference>
<proteinExistence type="inferred from homology"/>
<evidence type="ECO:0000256" key="2">
    <source>
        <dbReference type="ARBA" id="ARBA00022448"/>
    </source>
</evidence>
<feature type="region of interest" description="Disordered" evidence="9">
    <location>
        <begin position="1"/>
        <end position="20"/>
    </location>
</feature>
<evidence type="ECO:0000256" key="9">
    <source>
        <dbReference type="SAM" id="MobiDB-lite"/>
    </source>
</evidence>
<evidence type="ECO:0000256" key="8">
    <source>
        <dbReference type="ARBA" id="ARBA00038435"/>
    </source>
</evidence>
<evidence type="ECO:0000256" key="5">
    <source>
        <dbReference type="ARBA" id="ARBA00022692"/>
    </source>
</evidence>
<dbReference type="NCBIfam" id="TIGR00931">
    <property type="entry name" value="antiport_nhaC"/>
    <property type="match status" value="1"/>
</dbReference>
<feature type="transmembrane region" description="Helical" evidence="10">
    <location>
        <begin position="54"/>
        <end position="72"/>
    </location>
</feature>
<feature type="transmembrane region" description="Helical" evidence="10">
    <location>
        <begin position="157"/>
        <end position="184"/>
    </location>
</feature>
<evidence type="ECO:0000256" key="1">
    <source>
        <dbReference type="ARBA" id="ARBA00004651"/>
    </source>
</evidence>
<keyword evidence="6 10" id="KW-1133">Transmembrane helix</keyword>
<evidence type="ECO:0000256" key="4">
    <source>
        <dbReference type="ARBA" id="ARBA00022475"/>
    </source>
</evidence>
<evidence type="ECO:0000256" key="10">
    <source>
        <dbReference type="SAM" id="Phobius"/>
    </source>
</evidence>
<evidence type="ECO:0000256" key="3">
    <source>
        <dbReference type="ARBA" id="ARBA00022449"/>
    </source>
</evidence>
<dbReference type="PANTHER" id="PTHR33451:SF3">
    <property type="entry name" value="MALATE-2H(+)_NA(+)-LACTATE ANTIPORTER"/>
    <property type="match status" value="1"/>
</dbReference>
<organism evidence="12">
    <name type="scientific">hydrothermal vent metagenome</name>
    <dbReference type="NCBI Taxonomy" id="652676"/>
    <lineage>
        <taxon>unclassified sequences</taxon>
        <taxon>metagenomes</taxon>
        <taxon>ecological metagenomes</taxon>
    </lineage>
</organism>
<name>A0A3B0TD58_9ZZZZ</name>
<accession>A0A3B0TD58</accession>
<dbReference type="Pfam" id="PF03553">
    <property type="entry name" value="Na_H_antiporter"/>
    <property type="match status" value="1"/>
</dbReference>
<feature type="transmembrane region" description="Helical" evidence="10">
    <location>
        <begin position="463"/>
        <end position="486"/>
    </location>
</feature>
<comment type="subcellular location">
    <subcellularLocation>
        <location evidence="1">Cell membrane</location>
        <topology evidence="1">Multi-pass membrane protein</topology>
    </subcellularLocation>
</comment>
<dbReference type="InterPro" id="IPR004770">
    <property type="entry name" value="Na/H_antiport_NhaC"/>
</dbReference>
<protein>
    <submittedName>
        <fullName evidence="12">Na+/H+ antiporter NhaC</fullName>
    </submittedName>
</protein>
<keyword evidence="7 10" id="KW-0472">Membrane</keyword>